<dbReference type="Proteomes" id="UP001302443">
    <property type="component" value="Chromosome"/>
</dbReference>
<dbReference type="EMBL" id="CP135990">
    <property type="protein sequence ID" value="WPA90883.1"/>
    <property type="molecule type" value="Genomic_DNA"/>
</dbReference>
<organism evidence="1 2">
    <name type="scientific">Providencia zhijiangensis</name>
    <dbReference type="NCBI Taxonomy" id="3053982"/>
    <lineage>
        <taxon>Bacteria</taxon>
        <taxon>Pseudomonadati</taxon>
        <taxon>Pseudomonadota</taxon>
        <taxon>Gammaproteobacteria</taxon>
        <taxon>Enterobacterales</taxon>
        <taxon>Morganellaceae</taxon>
        <taxon>Providencia</taxon>
    </lineage>
</organism>
<dbReference type="RefSeq" id="WP_286268595.1">
    <property type="nucleotide sequence ID" value="NZ_CP135990.1"/>
</dbReference>
<keyword evidence="2" id="KW-1185">Reference proteome</keyword>
<sequence length="73" mass="8373">MLGPAPFITIPTPEIRIEPSHYRQNLTALYQQLPNSLEVQQNVDVNQQTPLKQVDFIYVDSCTRVFVNDKELG</sequence>
<reference evidence="1 2" key="1">
    <citation type="submission" date="2023-09" db="EMBL/GenBank/DDBJ databases">
        <title>Genomic Revisitation and Reclassification of the Genus Providencia.</title>
        <authorList>
            <person name="Dong X."/>
        </authorList>
    </citation>
    <scope>NUCLEOTIDE SEQUENCE [LARGE SCALE GENOMIC DNA]</scope>
    <source>
        <strain evidence="1 2">D4759</strain>
    </source>
</reference>
<name>A0ABZ0N045_9GAMM</name>
<proteinExistence type="predicted"/>
<evidence type="ECO:0000313" key="2">
    <source>
        <dbReference type="Proteomes" id="UP001302443"/>
    </source>
</evidence>
<accession>A0ABZ0N045</accession>
<protein>
    <submittedName>
        <fullName evidence="1">Uncharacterized protein</fullName>
    </submittedName>
</protein>
<evidence type="ECO:0000313" key="1">
    <source>
        <dbReference type="EMBL" id="WPA90883.1"/>
    </source>
</evidence>
<gene>
    <name evidence="1" type="ORF">QS795_010315</name>
</gene>